<dbReference type="InterPro" id="IPR005479">
    <property type="entry name" value="CPAse_ATP-bd"/>
</dbReference>
<evidence type="ECO:0000259" key="2">
    <source>
        <dbReference type="PROSITE" id="PS50975"/>
    </source>
</evidence>
<dbReference type="InterPro" id="IPR003806">
    <property type="entry name" value="ATP-grasp_PylC-type"/>
</dbReference>
<reference evidence="3" key="2">
    <citation type="submission" date="2023-01" db="EMBL/GenBank/DDBJ databases">
        <title>Draft genome sequence of Methylophaga thalassica strain NBRC 102424.</title>
        <authorList>
            <person name="Sun Q."/>
            <person name="Mori K."/>
        </authorList>
    </citation>
    <scope>NUCLEOTIDE SEQUENCE</scope>
    <source>
        <strain evidence="3">NBRC 102424</strain>
    </source>
</reference>
<feature type="domain" description="ATP-grasp" evidence="2">
    <location>
        <begin position="93"/>
        <end position="282"/>
    </location>
</feature>
<evidence type="ECO:0000313" key="3">
    <source>
        <dbReference type="EMBL" id="GLQ00951.1"/>
    </source>
</evidence>
<comment type="caution">
    <text evidence="3">The sequence shown here is derived from an EMBL/GenBank/DDBJ whole genome shotgun (WGS) entry which is preliminary data.</text>
</comment>
<dbReference type="Gene3D" id="3.30.470.20">
    <property type="entry name" value="ATP-grasp fold, B domain"/>
    <property type="match status" value="1"/>
</dbReference>
<dbReference type="PROSITE" id="PS50975">
    <property type="entry name" value="ATP_GRASP"/>
    <property type="match status" value="1"/>
</dbReference>
<dbReference type="Pfam" id="PF02655">
    <property type="entry name" value="ATP-grasp_3"/>
    <property type="match status" value="1"/>
</dbReference>
<sequence length="371" mass="41891">MPQEQLPLLIFAQTARFIAQSAAQLGYQTWVADCFADTDTQRVSNRLVRLPSLDKLTIASLLSSLDSLSQQQPCMLICGAGIERFYPVLEQLPPHIQPLGNTFHTFEQLRSSDQFFPLLDRLGIPYPETHLISPPDKNKRRWLSKDMKSCGGTHIKHSNLYSDEQVIFQEYIEGKSASVSFIADGKAASVLGFNEQIHDKHTFTLQQLTNQIALNPSSQQKVSTALQQLITATGFKGFGSLDFLIDEADNIYILELNPRLSASAELYSNSGDILRRHIQACMSTQADNLAYQDIQKHSIRTLSYLFADKNYRVREKANWPPQAHDIPSDQQMIHSGQPICTLVIDTEFEHACQNIRHQLETEIVKNCLYPA</sequence>
<proteinExistence type="predicted"/>
<dbReference type="EMBL" id="BSND01000013">
    <property type="protein sequence ID" value="GLQ00951.1"/>
    <property type="molecule type" value="Genomic_DNA"/>
</dbReference>
<reference evidence="3" key="1">
    <citation type="journal article" date="2014" name="Int. J. Syst. Evol. Microbiol.">
        <title>Complete genome of a new Firmicutes species belonging to the dominant human colonic microbiota ('Ruminococcus bicirculans') reveals two chromosomes and a selective capacity to utilize plant glucans.</title>
        <authorList>
            <consortium name="NISC Comparative Sequencing Program"/>
            <person name="Wegmann U."/>
            <person name="Louis P."/>
            <person name="Goesmann A."/>
            <person name="Henrissat B."/>
            <person name="Duncan S.H."/>
            <person name="Flint H.J."/>
        </authorList>
    </citation>
    <scope>NUCLEOTIDE SEQUENCE</scope>
    <source>
        <strain evidence="3">NBRC 102424</strain>
    </source>
</reference>
<dbReference type="InterPro" id="IPR016677">
    <property type="entry name" value="UCP016817_carboligase"/>
</dbReference>
<protein>
    <submittedName>
        <fullName evidence="3">ATP-dependent carboligase</fullName>
    </submittedName>
</protein>
<dbReference type="PIRSF" id="PIRSF016817">
    <property type="entry name" value="UCP016817_carboligase"/>
    <property type="match status" value="1"/>
</dbReference>
<dbReference type="InterPro" id="IPR011761">
    <property type="entry name" value="ATP-grasp"/>
</dbReference>
<keyword evidence="1" id="KW-0067">ATP-binding</keyword>
<dbReference type="Proteomes" id="UP001161423">
    <property type="component" value="Unassembled WGS sequence"/>
</dbReference>
<accession>A0ABQ5TZM3</accession>
<name>A0ABQ5TZM3_9GAMM</name>
<keyword evidence="4" id="KW-1185">Reference proteome</keyword>
<dbReference type="RefSeq" id="WP_284723700.1">
    <property type="nucleotide sequence ID" value="NZ_BSND01000013.1"/>
</dbReference>
<dbReference type="PROSITE" id="PS00867">
    <property type="entry name" value="CPSASE_2"/>
    <property type="match status" value="1"/>
</dbReference>
<organism evidence="3 4">
    <name type="scientific">Methylophaga thalassica</name>
    <dbReference type="NCBI Taxonomy" id="40223"/>
    <lineage>
        <taxon>Bacteria</taxon>
        <taxon>Pseudomonadati</taxon>
        <taxon>Pseudomonadota</taxon>
        <taxon>Gammaproteobacteria</taxon>
        <taxon>Thiotrichales</taxon>
        <taxon>Piscirickettsiaceae</taxon>
        <taxon>Methylophaga</taxon>
    </lineage>
</organism>
<keyword evidence="1" id="KW-0547">Nucleotide-binding</keyword>
<evidence type="ECO:0000256" key="1">
    <source>
        <dbReference type="PROSITE-ProRule" id="PRU00409"/>
    </source>
</evidence>
<evidence type="ECO:0000313" key="4">
    <source>
        <dbReference type="Proteomes" id="UP001161423"/>
    </source>
</evidence>
<gene>
    <name evidence="3" type="ORF">GCM10007891_28040</name>
</gene>
<dbReference type="SUPFAM" id="SSF56059">
    <property type="entry name" value="Glutathione synthetase ATP-binding domain-like"/>
    <property type="match status" value="1"/>
</dbReference>